<dbReference type="Proteomes" id="UP000317990">
    <property type="component" value="Unassembled WGS sequence"/>
</dbReference>
<dbReference type="AlphaFoldDB" id="A0A524RL60"/>
<dbReference type="EMBL" id="SRMO01000085">
    <property type="protein sequence ID" value="TGG90709.1"/>
    <property type="molecule type" value="Genomic_DNA"/>
</dbReference>
<sequence length="106" mass="12086">MSSPPVSLFWPVMPLPIHSIRDKKQCILKREKFLSSIGLPLKRHSDAVSCIEVPVTRKKRPVALPPIPEGDFIPEPTLKNEEYDYILTVIDRLSLSIERSRVSLPQ</sequence>
<reference evidence="1 2" key="1">
    <citation type="journal article" date="2019" name="mSystems">
        <title>Life at home and on the roam: Genomic adaptions reflect the dual lifestyle of an intracellular, facultative symbiont.</title>
        <authorList>
            <person name="Burgsdorf I."/>
        </authorList>
    </citation>
    <scope>NUCLEOTIDE SEQUENCE [LARGE SCALE GENOMIC DNA]</scope>
    <source>
        <strain evidence="1">277cV</strain>
    </source>
</reference>
<name>A0A524RL60_9CHRO</name>
<comment type="caution">
    <text evidence="1">The sequence shown here is derived from an EMBL/GenBank/DDBJ whole genome shotgun (WGS) entry which is preliminary data.</text>
</comment>
<evidence type="ECO:0000313" key="1">
    <source>
        <dbReference type="EMBL" id="TGG90709.1"/>
    </source>
</evidence>
<protein>
    <submittedName>
        <fullName evidence="1">Uncharacterized protein</fullName>
    </submittedName>
</protein>
<accession>A0A524RL60</accession>
<gene>
    <name evidence="1" type="ORF">ERJ67_10155</name>
</gene>
<evidence type="ECO:0000313" key="2">
    <source>
        <dbReference type="Proteomes" id="UP000317990"/>
    </source>
</evidence>
<organism evidence="1 2">
    <name type="scientific">Aphanocapsa feldmannii 277cV</name>
    <dbReference type="NCBI Taxonomy" id="2507553"/>
    <lineage>
        <taxon>Bacteria</taxon>
        <taxon>Bacillati</taxon>
        <taxon>Cyanobacteriota</taxon>
        <taxon>Cyanophyceae</taxon>
        <taxon>Oscillatoriophycideae</taxon>
        <taxon>Chroococcales</taxon>
        <taxon>Microcystaceae</taxon>
        <taxon>Aphanocapsa</taxon>
    </lineage>
</organism>
<proteinExistence type="predicted"/>